<sequence length="297" mass="30758">MEEPMTPHRAGALYVALSASCFGAMAIFAKYAYLDGVDVATLLLLRFSIAALIMITLVVVQRRVWPRGLNLGLLAAMGGIGYVGQSFSFFSALEFASAALVALLLYLHPFIVTVLSAVFFGQALTQVRILAVLAALVGTGLVIGADVSGQPMGIALGVAAALIYSAYLLTANRVMRQEDPVAASTVVMSSAAVVLCAMAAFNGPQFPQSTSGWAAILAIACVSTVVAMVCLFIGIQRLGAADTATLSTLEPVVTTVLAAVFLGEQISSIQIVGGMVILAAVIMLARYGQPAPRPTAQ</sequence>
<feature type="transmembrane region" description="Helical" evidence="6">
    <location>
        <begin position="12"/>
        <end position="33"/>
    </location>
</feature>
<comment type="subcellular location">
    <subcellularLocation>
        <location evidence="1">Membrane</location>
        <topology evidence="1">Multi-pass membrane protein</topology>
    </subcellularLocation>
</comment>
<keyword evidence="4 6" id="KW-1133">Transmembrane helix</keyword>
<dbReference type="Pfam" id="PF00892">
    <property type="entry name" value="EamA"/>
    <property type="match status" value="2"/>
</dbReference>
<dbReference type="Gene3D" id="1.10.3730.20">
    <property type="match status" value="1"/>
</dbReference>
<feature type="transmembrane region" description="Helical" evidence="6">
    <location>
        <begin position="181"/>
        <end position="201"/>
    </location>
</feature>
<accession>A0A557QM50</accession>
<dbReference type="PANTHER" id="PTHR32322:SF2">
    <property type="entry name" value="EAMA DOMAIN-CONTAINING PROTEIN"/>
    <property type="match status" value="1"/>
</dbReference>
<name>A0A557QM50_9RHOO</name>
<proteinExistence type="inferred from homology"/>
<keyword evidence="5 6" id="KW-0472">Membrane</keyword>
<reference evidence="8 9" key="1">
    <citation type="submission" date="2019-07" db="EMBL/GenBank/DDBJ databases">
        <title>The pathways for chlorine oxyanion respiration interact through the shared metabolite chlorate.</title>
        <authorList>
            <person name="Barnum T.P."/>
            <person name="Cheng Y."/>
            <person name="Hill K.A."/>
            <person name="Lucas L.N."/>
            <person name="Carlson H.K."/>
            <person name="Coates J.D."/>
        </authorList>
    </citation>
    <scope>NUCLEOTIDE SEQUENCE [LARGE SCALE GENOMIC DNA]</scope>
    <source>
        <strain evidence="8 9">SFB-3</strain>
    </source>
</reference>
<evidence type="ECO:0000256" key="4">
    <source>
        <dbReference type="ARBA" id="ARBA00022989"/>
    </source>
</evidence>
<evidence type="ECO:0000256" key="3">
    <source>
        <dbReference type="ARBA" id="ARBA00022692"/>
    </source>
</evidence>
<organism evidence="8 9">
    <name type="scientific">Denitromonas halophila</name>
    <dbReference type="NCBI Taxonomy" id="1629404"/>
    <lineage>
        <taxon>Bacteria</taxon>
        <taxon>Pseudomonadati</taxon>
        <taxon>Pseudomonadota</taxon>
        <taxon>Betaproteobacteria</taxon>
        <taxon>Rhodocyclales</taxon>
        <taxon>Zoogloeaceae</taxon>
        <taxon>Denitromonas</taxon>
    </lineage>
</organism>
<dbReference type="InterPro" id="IPR037185">
    <property type="entry name" value="EmrE-like"/>
</dbReference>
<feature type="domain" description="EamA" evidence="7">
    <location>
        <begin position="10"/>
        <end position="143"/>
    </location>
</feature>
<keyword evidence="3 6" id="KW-0812">Transmembrane</keyword>
<evidence type="ECO:0000313" key="8">
    <source>
        <dbReference type="EMBL" id="TVO53974.1"/>
    </source>
</evidence>
<dbReference type="PANTHER" id="PTHR32322">
    <property type="entry name" value="INNER MEMBRANE TRANSPORTER"/>
    <property type="match status" value="1"/>
</dbReference>
<dbReference type="AlphaFoldDB" id="A0A557QM50"/>
<dbReference type="GO" id="GO:0016020">
    <property type="term" value="C:membrane"/>
    <property type="evidence" value="ECO:0007669"/>
    <property type="project" value="UniProtKB-SubCell"/>
</dbReference>
<dbReference type="SUPFAM" id="SSF103481">
    <property type="entry name" value="Multidrug resistance efflux transporter EmrE"/>
    <property type="match status" value="2"/>
</dbReference>
<evidence type="ECO:0000256" key="6">
    <source>
        <dbReference type="SAM" id="Phobius"/>
    </source>
</evidence>
<feature type="transmembrane region" description="Helical" evidence="6">
    <location>
        <begin position="72"/>
        <end position="93"/>
    </location>
</feature>
<evidence type="ECO:0000256" key="5">
    <source>
        <dbReference type="ARBA" id="ARBA00023136"/>
    </source>
</evidence>
<evidence type="ECO:0000259" key="7">
    <source>
        <dbReference type="Pfam" id="PF00892"/>
    </source>
</evidence>
<feature type="transmembrane region" description="Helical" evidence="6">
    <location>
        <begin position="213"/>
        <end position="234"/>
    </location>
</feature>
<protein>
    <submittedName>
        <fullName evidence="8">DMT family transporter</fullName>
    </submittedName>
</protein>
<feature type="transmembrane region" description="Helical" evidence="6">
    <location>
        <begin position="151"/>
        <end position="169"/>
    </location>
</feature>
<feature type="domain" description="EamA" evidence="7">
    <location>
        <begin position="152"/>
        <end position="284"/>
    </location>
</feature>
<evidence type="ECO:0000256" key="2">
    <source>
        <dbReference type="ARBA" id="ARBA00007362"/>
    </source>
</evidence>
<evidence type="ECO:0000313" key="9">
    <source>
        <dbReference type="Proteomes" id="UP000319502"/>
    </source>
</evidence>
<evidence type="ECO:0000256" key="1">
    <source>
        <dbReference type="ARBA" id="ARBA00004141"/>
    </source>
</evidence>
<dbReference type="InterPro" id="IPR050638">
    <property type="entry name" value="AA-Vitamin_Transporters"/>
</dbReference>
<feature type="transmembrane region" description="Helical" evidence="6">
    <location>
        <begin position="39"/>
        <end position="60"/>
    </location>
</feature>
<feature type="transmembrane region" description="Helical" evidence="6">
    <location>
        <begin position="127"/>
        <end position="145"/>
    </location>
</feature>
<feature type="transmembrane region" description="Helical" evidence="6">
    <location>
        <begin position="246"/>
        <end position="263"/>
    </location>
</feature>
<dbReference type="OrthoDB" id="6119273at2"/>
<dbReference type="InterPro" id="IPR000620">
    <property type="entry name" value="EamA_dom"/>
</dbReference>
<dbReference type="Proteomes" id="UP000319502">
    <property type="component" value="Unassembled WGS sequence"/>
</dbReference>
<comment type="caution">
    <text evidence="8">The sequence shown here is derived from an EMBL/GenBank/DDBJ whole genome shotgun (WGS) entry which is preliminary data.</text>
</comment>
<feature type="transmembrane region" description="Helical" evidence="6">
    <location>
        <begin position="99"/>
        <end position="120"/>
    </location>
</feature>
<gene>
    <name evidence="8" type="ORF">FHP91_14435</name>
</gene>
<dbReference type="EMBL" id="VMNK01000014">
    <property type="protein sequence ID" value="TVO53974.1"/>
    <property type="molecule type" value="Genomic_DNA"/>
</dbReference>
<keyword evidence="9" id="KW-1185">Reference proteome</keyword>
<feature type="transmembrane region" description="Helical" evidence="6">
    <location>
        <begin position="269"/>
        <end position="287"/>
    </location>
</feature>
<comment type="similarity">
    <text evidence="2">Belongs to the EamA transporter family.</text>
</comment>